<dbReference type="GO" id="GO:0042742">
    <property type="term" value="P:defense response to bacterium"/>
    <property type="evidence" value="ECO:0007669"/>
    <property type="project" value="UniProtKB-KW"/>
</dbReference>
<evidence type="ECO:0000256" key="6">
    <source>
        <dbReference type="SAM" id="SignalP"/>
    </source>
</evidence>
<comment type="caution">
    <text evidence="7">The sequence shown here is derived from an EMBL/GenBank/DDBJ whole genome shotgun (WGS) entry which is preliminary data.</text>
</comment>
<keyword evidence="3" id="KW-0081">Bacteriolytic enzyme</keyword>
<dbReference type="GO" id="GO:0031640">
    <property type="term" value="P:killing of cells of another organism"/>
    <property type="evidence" value="ECO:0007669"/>
    <property type="project" value="UniProtKB-KW"/>
</dbReference>
<dbReference type="PROSITE" id="PS51348">
    <property type="entry name" value="GLYCOSYL_HYDROL_F22_2"/>
    <property type="match status" value="1"/>
</dbReference>
<gene>
    <name evidence="7" type="ORF">COCON_G00172380</name>
</gene>
<dbReference type="PANTHER" id="PTHR11407:SF63">
    <property type="entry name" value="LYSOZYME C"/>
    <property type="match status" value="1"/>
</dbReference>
<dbReference type="Pfam" id="PF00062">
    <property type="entry name" value="Lys"/>
    <property type="match status" value="1"/>
</dbReference>
<keyword evidence="6" id="KW-0732">Signal</keyword>
<dbReference type="PRINTS" id="PR00137">
    <property type="entry name" value="LYSOZYME"/>
</dbReference>
<evidence type="ECO:0000313" key="8">
    <source>
        <dbReference type="Proteomes" id="UP001152803"/>
    </source>
</evidence>
<name>A0A9Q1HUA4_CONCO</name>
<protein>
    <recommendedName>
        <fullName evidence="2">lysozyme</fullName>
        <ecNumber evidence="2">3.2.1.17</ecNumber>
    </recommendedName>
</protein>
<dbReference type="SUPFAM" id="SSF53955">
    <property type="entry name" value="Lysozyme-like"/>
    <property type="match status" value="1"/>
</dbReference>
<keyword evidence="4" id="KW-1015">Disulfide bond</keyword>
<evidence type="ECO:0000313" key="7">
    <source>
        <dbReference type="EMBL" id="KAJ8261515.1"/>
    </source>
</evidence>
<organism evidence="7 8">
    <name type="scientific">Conger conger</name>
    <name type="common">Conger eel</name>
    <name type="synonym">Muraena conger</name>
    <dbReference type="NCBI Taxonomy" id="82655"/>
    <lineage>
        <taxon>Eukaryota</taxon>
        <taxon>Metazoa</taxon>
        <taxon>Chordata</taxon>
        <taxon>Craniata</taxon>
        <taxon>Vertebrata</taxon>
        <taxon>Euteleostomi</taxon>
        <taxon>Actinopterygii</taxon>
        <taxon>Neopterygii</taxon>
        <taxon>Teleostei</taxon>
        <taxon>Anguilliformes</taxon>
        <taxon>Congridae</taxon>
        <taxon>Conger</taxon>
    </lineage>
</organism>
<keyword evidence="3" id="KW-0929">Antimicrobial</keyword>
<dbReference type="EC" id="3.2.1.17" evidence="2"/>
<evidence type="ECO:0000256" key="3">
    <source>
        <dbReference type="ARBA" id="ARBA00022638"/>
    </source>
</evidence>
<dbReference type="Gene3D" id="1.10.530.10">
    <property type="match status" value="1"/>
</dbReference>
<evidence type="ECO:0000256" key="1">
    <source>
        <dbReference type="ARBA" id="ARBA00010859"/>
    </source>
</evidence>
<dbReference type="InterPro" id="IPR000974">
    <property type="entry name" value="Glyco_hydro_22_lys"/>
</dbReference>
<dbReference type="PANTHER" id="PTHR11407">
    <property type="entry name" value="LYSOZYME C"/>
    <property type="match status" value="1"/>
</dbReference>
<evidence type="ECO:0000256" key="4">
    <source>
        <dbReference type="ARBA" id="ARBA00023157"/>
    </source>
</evidence>
<dbReference type="InterPro" id="IPR023346">
    <property type="entry name" value="Lysozyme-like_dom_sf"/>
</dbReference>
<dbReference type="Proteomes" id="UP001152803">
    <property type="component" value="Unassembled WGS sequence"/>
</dbReference>
<dbReference type="InterPro" id="IPR001916">
    <property type="entry name" value="Glyco_hydro_22"/>
</dbReference>
<sequence length="118" mass="13169">MKVLLLLLLVVTASGRVFQRCELARALKCAGMAGYAGASLGDWVCLARWASHYNTYNMRRQCDGSVGYGIFQMSNRQLCWDGCTLSQNICHIPCWSLLTNLQSAVHCARCAGRRASYW</sequence>
<dbReference type="FunFam" id="1.10.530.10:FF:000001">
    <property type="entry name" value="Lysozyme C"/>
    <property type="match status" value="1"/>
</dbReference>
<feature type="signal peptide" evidence="6">
    <location>
        <begin position="1"/>
        <end position="15"/>
    </location>
</feature>
<dbReference type="GO" id="GO:0003796">
    <property type="term" value="F:lysozyme activity"/>
    <property type="evidence" value="ECO:0007669"/>
    <property type="project" value="UniProtKB-EC"/>
</dbReference>
<proteinExistence type="inferred from homology"/>
<dbReference type="EMBL" id="JAFJMO010000012">
    <property type="protein sequence ID" value="KAJ8261515.1"/>
    <property type="molecule type" value="Genomic_DNA"/>
</dbReference>
<reference evidence="7" key="1">
    <citation type="journal article" date="2023" name="Science">
        <title>Genome structures resolve the early diversification of teleost fishes.</title>
        <authorList>
            <person name="Parey E."/>
            <person name="Louis A."/>
            <person name="Montfort J."/>
            <person name="Bouchez O."/>
            <person name="Roques C."/>
            <person name="Iampietro C."/>
            <person name="Lluch J."/>
            <person name="Castinel A."/>
            <person name="Donnadieu C."/>
            <person name="Desvignes T."/>
            <person name="Floi Bucao C."/>
            <person name="Jouanno E."/>
            <person name="Wen M."/>
            <person name="Mejri S."/>
            <person name="Dirks R."/>
            <person name="Jansen H."/>
            <person name="Henkel C."/>
            <person name="Chen W.J."/>
            <person name="Zahm M."/>
            <person name="Cabau C."/>
            <person name="Klopp C."/>
            <person name="Thompson A.W."/>
            <person name="Robinson-Rechavi M."/>
            <person name="Braasch I."/>
            <person name="Lecointre G."/>
            <person name="Bobe J."/>
            <person name="Postlethwait J.H."/>
            <person name="Berthelot C."/>
            <person name="Roest Crollius H."/>
            <person name="Guiguen Y."/>
        </authorList>
    </citation>
    <scope>NUCLEOTIDE SEQUENCE</scope>
    <source>
        <strain evidence="7">Concon-B</strain>
    </source>
</reference>
<comment type="similarity">
    <text evidence="1 5">Belongs to the glycosyl hydrolase 22 family.</text>
</comment>
<feature type="chain" id="PRO_5040159039" description="lysozyme" evidence="6">
    <location>
        <begin position="16"/>
        <end position="118"/>
    </location>
</feature>
<accession>A0A9Q1HUA4</accession>
<evidence type="ECO:0000256" key="2">
    <source>
        <dbReference type="ARBA" id="ARBA00012732"/>
    </source>
</evidence>
<dbReference type="PRINTS" id="PR00135">
    <property type="entry name" value="LYZLACT"/>
</dbReference>
<dbReference type="SMART" id="SM00263">
    <property type="entry name" value="LYZ1"/>
    <property type="match status" value="1"/>
</dbReference>
<dbReference type="AlphaFoldDB" id="A0A9Q1HUA4"/>
<keyword evidence="8" id="KW-1185">Reference proteome</keyword>
<evidence type="ECO:0000256" key="5">
    <source>
        <dbReference type="RuleBase" id="RU004440"/>
    </source>
</evidence>
<dbReference type="OrthoDB" id="17373at2759"/>